<sequence>METPAASTLVDLTVEIDGVEQGLTDVFIEPPDSQQVTFHSIIENLPVGHHVIQLFGSATTDSGVDGPVTMSGWVLA</sequence>
<gene>
    <name evidence="2" type="ORF">BKP45_13220</name>
    <name evidence="1" type="ORF">BKP45_18935</name>
</gene>
<evidence type="ECO:0000313" key="1">
    <source>
        <dbReference type="EMBL" id="OIJ18521.1"/>
    </source>
</evidence>
<comment type="caution">
    <text evidence="2">The sequence shown here is derived from an EMBL/GenBank/DDBJ whole genome shotgun (WGS) entry which is preliminary data.</text>
</comment>
<protein>
    <submittedName>
        <fullName evidence="2">Uncharacterized protein</fullName>
    </submittedName>
</protein>
<evidence type="ECO:0000313" key="2">
    <source>
        <dbReference type="EMBL" id="OIJ20000.1"/>
    </source>
</evidence>
<dbReference type="EMBL" id="MLQS01000030">
    <property type="protein sequence ID" value="OIJ18521.1"/>
    <property type="molecule type" value="Genomic_DNA"/>
</dbReference>
<proteinExistence type="predicted"/>
<evidence type="ECO:0000313" key="3">
    <source>
        <dbReference type="Proteomes" id="UP000180057"/>
    </source>
</evidence>
<organism evidence="2 3">
    <name type="scientific">Anaerobacillus alkalidiazotrophicus</name>
    <dbReference type="NCBI Taxonomy" id="472963"/>
    <lineage>
        <taxon>Bacteria</taxon>
        <taxon>Bacillati</taxon>
        <taxon>Bacillota</taxon>
        <taxon>Bacilli</taxon>
        <taxon>Bacillales</taxon>
        <taxon>Bacillaceae</taxon>
        <taxon>Anaerobacillus</taxon>
    </lineage>
</organism>
<accession>A0A1S2M666</accession>
<dbReference type="AlphaFoldDB" id="A0A1S2M666"/>
<name>A0A1S2M666_9BACI</name>
<dbReference type="EMBL" id="MLQS01000017">
    <property type="protein sequence ID" value="OIJ20000.1"/>
    <property type="molecule type" value="Genomic_DNA"/>
</dbReference>
<reference evidence="2 3" key="1">
    <citation type="submission" date="2016-10" db="EMBL/GenBank/DDBJ databases">
        <title>Draft genome sequences of four alkaliphilic bacteria belonging to the Anaerobacillus genus.</title>
        <authorList>
            <person name="Bassil N.M."/>
            <person name="Lloyd J.R."/>
        </authorList>
    </citation>
    <scope>NUCLEOTIDE SEQUENCE [LARGE SCALE GENOMIC DNA]</scope>
    <source>
        <strain evidence="2 3">DSM 22531</strain>
    </source>
</reference>
<keyword evidence="3" id="KW-1185">Reference proteome</keyword>
<dbReference type="Proteomes" id="UP000180057">
    <property type="component" value="Unassembled WGS sequence"/>
</dbReference>